<evidence type="ECO:0000313" key="10">
    <source>
        <dbReference type="EMBL" id="SEG60143.1"/>
    </source>
</evidence>
<organism evidence="10 11">
    <name type="scientific">Halobellus limi</name>
    <dbReference type="NCBI Taxonomy" id="699433"/>
    <lineage>
        <taxon>Archaea</taxon>
        <taxon>Methanobacteriati</taxon>
        <taxon>Methanobacteriota</taxon>
        <taxon>Stenosarchaea group</taxon>
        <taxon>Halobacteria</taxon>
        <taxon>Halobacteriales</taxon>
        <taxon>Haloferacaceae</taxon>
        <taxon>Halobellus</taxon>
    </lineage>
</organism>
<geneLocation type="plasmid" evidence="9">
    <name>unnamed1</name>
</geneLocation>
<keyword evidence="11" id="KW-1185">Reference proteome</keyword>
<dbReference type="KEGG" id="hlm:DV707_14890"/>
<dbReference type="GeneID" id="39859404"/>
<dbReference type="RefSeq" id="WP_103992525.1">
    <property type="nucleotide sequence ID" value="NZ_CP031312.1"/>
</dbReference>
<reference evidence="10 11" key="1">
    <citation type="submission" date="2016-10" db="EMBL/GenBank/DDBJ databases">
        <authorList>
            <person name="de Groot N.N."/>
        </authorList>
    </citation>
    <scope>NUCLEOTIDE SEQUENCE [LARGE SCALE GENOMIC DNA]</scope>
    <source>
        <strain evidence="10 11">CGMCC 1.10331</strain>
    </source>
</reference>
<dbReference type="EMBL" id="FNVN01000004">
    <property type="protein sequence ID" value="SEG60143.1"/>
    <property type="molecule type" value="Genomic_DNA"/>
</dbReference>
<evidence type="ECO:0000259" key="8">
    <source>
        <dbReference type="PROSITE" id="PS50928"/>
    </source>
</evidence>
<dbReference type="PROSITE" id="PS50928">
    <property type="entry name" value="ABC_TM1"/>
    <property type="match status" value="1"/>
</dbReference>
<feature type="transmembrane region" description="Helical" evidence="7">
    <location>
        <begin position="172"/>
        <end position="189"/>
    </location>
</feature>
<feature type="transmembrane region" description="Helical" evidence="7">
    <location>
        <begin position="108"/>
        <end position="129"/>
    </location>
</feature>
<evidence type="ECO:0000313" key="11">
    <source>
        <dbReference type="Proteomes" id="UP000236740"/>
    </source>
</evidence>
<evidence type="ECO:0000256" key="1">
    <source>
        <dbReference type="ARBA" id="ARBA00004651"/>
    </source>
</evidence>
<feature type="transmembrane region" description="Helical" evidence="7">
    <location>
        <begin position="227"/>
        <end position="249"/>
    </location>
</feature>
<protein>
    <submittedName>
        <fullName evidence="10">Carbohydrate ABC transporter membrane protein 2, CUT1 family (TC 3.A.1.1.-)</fullName>
    </submittedName>
    <submittedName>
        <fullName evidence="9">Carbohydrate ABC transporter permease</fullName>
    </submittedName>
</protein>
<keyword evidence="6 7" id="KW-0472">Membrane</keyword>
<keyword evidence="5 7" id="KW-1133">Transmembrane helix</keyword>
<dbReference type="Proteomes" id="UP000296733">
    <property type="component" value="Plasmid unnamed1"/>
</dbReference>
<dbReference type="AlphaFoldDB" id="A0A1H6BHE1"/>
<evidence type="ECO:0000313" key="9">
    <source>
        <dbReference type="EMBL" id="QCC49042.1"/>
    </source>
</evidence>
<keyword evidence="4 7" id="KW-0812">Transmembrane</keyword>
<evidence type="ECO:0000256" key="2">
    <source>
        <dbReference type="ARBA" id="ARBA00022448"/>
    </source>
</evidence>
<feature type="domain" description="ABC transmembrane type-1" evidence="8">
    <location>
        <begin position="104"/>
        <end position="292"/>
    </location>
</feature>
<sequence length="307" mass="34816">MREETRREAVWQFLTYGFILLGAVVTLVPLYWIFVASTLKESEFLSSTDPTLIPGDSFLGNFQALRARDNVQFVGHVGEMTQYIELGPIYIAYDFWNLWNMGAIESSIFVAGVYTILSLLLCSMAGFAFAKYEFRFKKPIFYAILATLILPIQLLVIPLFLLMSQIGLTNSYWAIILPWLANPLGIFLMRQNMRSIPDALLESARMDGATEFQLYYKIALPTMKSSLAALSIILFLFQWNLFLFPLVILDQGKYTIPVAINQLVGAQRVYYDQIMVAATLSIIPIFVLFLFLQKQFVSGILAGSVKE</sequence>
<proteinExistence type="inferred from homology"/>
<dbReference type="SUPFAM" id="SSF161098">
    <property type="entry name" value="MetI-like"/>
    <property type="match status" value="1"/>
</dbReference>
<dbReference type="Gene3D" id="1.10.3720.10">
    <property type="entry name" value="MetI-like"/>
    <property type="match status" value="1"/>
</dbReference>
<evidence type="ECO:0000256" key="7">
    <source>
        <dbReference type="RuleBase" id="RU363032"/>
    </source>
</evidence>
<accession>A0A1H6BHE1</accession>
<dbReference type="GO" id="GO:0005886">
    <property type="term" value="C:plasma membrane"/>
    <property type="evidence" value="ECO:0007669"/>
    <property type="project" value="UniProtKB-SubCell"/>
</dbReference>
<dbReference type="GO" id="GO:0055085">
    <property type="term" value="P:transmembrane transport"/>
    <property type="evidence" value="ECO:0007669"/>
    <property type="project" value="InterPro"/>
</dbReference>
<keyword evidence="2 7" id="KW-0813">Transport</keyword>
<evidence type="ECO:0000256" key="4">
    <source>
        <dbReference type="ARBA" id="ARBA00022692"/>
    </source>
</evidence>
<evidence type="ECO:0000256" key="6">
    <source>
        <dbReference type="ARBA" id="ARBA00023136"/>
    </source>
</evidence>
<dbReference type="CDD" id="cd06261">
    <property type="entry name" value="TM_PBP2"/>
    <property type="match status" value="1"/>
</dbReference>
<evidence type="ECO:0000313" key="12">
    <source>
        <dbReference type="Proteomes" id="UP000296733"/>
    </source>
</evidence>
<dbReference type="PANTHER" id="PTHR43744:SF2">
    <property type="entry name" value="ARABINOOLIGOSACCHARIDES TRANSPORT SYSTEM PERMEASE PROTEIN ARAQ"/>
    <property type="match status" value="1"/>
</dbReference>
<dbReference type="Pfam" id="PF00528">
    <property type="entry name" value="BPD_transp_1"/>
    <property type="match status" value="1"/>
</dbReference>
<dbReference type="InterPro" id="IPR000515">
    <property type="entry name" value="MetI-like"/>
</dbReference>
<gene>
    <name evidence="9" type="ORF">DV707_14890</name>
    <name evidence="10" type="ORF">SAMN04488133_2849</name>
</gene>
<name>A0A1H6BHE1_9EURY</name>
<feature type="transmembrane region" description="Helical" evidence="7">
    <location>
        <begin position="269"/>
        <end position="292"/>
    </location>
</feature>
<dbReference type="OrthoDB" id="18784at2157"/>
<keyword evidence="3" id="KW-1003">Cell membrane</keyword>
<dbReference type="InterPro" id="IPR035906">
    <property type="entry name" value="MetI-like_sf"/>
</dbReference>
<feature type="transmembrane region" description="Helical" evidence="7">
    <location>
        <begin position="12"/>
        <end position="34"/>
    </location>
</feature>
<keyword evidence="9" id="KW-0614">Plasmid</keyword>
<dbReference type="EMBL" id="CP031312">
    <property type="protein sequence ID" value="QCC49042.1"/>
    <property type="molecule type" value="Genomic_DNA"/>
</dbReference>
<evidence type="ECO:0000256" key="3">
    <source>
        <dbReference type="ARBA" id="ARBA00022475"/>
    </source>
</evidence>
<comment type="subcellular location">
    <subcellularLocation>
        <location evidence="1 7">Cell membrane</location>
        <topology evidence="1 7">Multi-pass membrane protein</topology>
    </subcellularLocation>
</comment>
<dbReference type="Proteomes" id="UP000236740">
    <property type="component" value="Unassembled WGS sequence"/>
</dbReference>
<dbReference type="PANTHER" id="PTHR43744">
    <property type="entry name" value="ABC TRANSPORTER PERMEASE PROTEIN MG189-RELATED-RELATED"/>
    <property type="match status" value="1"/>
</dbReference>
<evidence type="ECO:0000256" key="5">
    <source>
        <dbReference type="ARBA" id="ARBA00022989"/>
    </source>
</evidence>
<reference evidence="9 12" key="2">
    <citation type="journal article" date="2019" name="Nat. Commun.">
        <title>A new type of DNA phosphorothioation-based antiviral system in archaea.</title>
        <authorList>
            <person name="Xiong L."/>
            <person name="Liu S."/>
            <person name="Chen S."/>
            <person name="Xiao Y."/>
            <person name="Zhu B."/>
            <person name="Gao Y."/>
            <person name="Zhang Y."/>
            <person name="Chen B."/>
            <person name="Luo J."/>
            <person name="Deng Z."/>
            <person name="Chen X."/>
            <person name="Wang L."/>
            <person name="Chen S."/>
        </authorList>
    </citation>
    <scope>NUCLEOTIDE SEQUENCE [LARGE SCALE GENOMIC DNA]</scope>
    <source>
        <strain evidence="9 12">CGMCC 1.10331</strain>
        <plasmid evidence="9 12">unnamed1</plasmid>
    </source>
</reference>
<comment type="similarity">
    <text evidence="7">Belongs to the binding-protein-dependent transport system permease family.</text>
</comment>
<feature type="transmembrane region" description="Helical" evidence="7">
    <location>
        <begin position="141"/>
        <end position="166"/>
    </location>
</feature>